<dbReference type="SUPFAM" id="SSF56112">
    <property type="entry name" value="Protein kinase-like (PK-like)"/>
    <property type="match status" value="1"/>
</dbReference>
<reference evidence="6 7" key="1">
    <citation type="journal article" date="2021" name="Sci. Rep.">
        <title>Genome sequencing of the multicellular alga Astrephomene provides insights into convergent evolution of germ-soma differentiation.</title>
        <authorList>
            <person name="Yamashita S."/>
            <person name="Yamamoto K."/>
            <person name="Matsuzaki R."/>
            <person name="Suzuki S."/>
            <person name="Yamaguchi H."/>
            <person name="Hirooka S."/>
            <person name="Minakuchi Y."/>
            <person name="Miyagishima S."/>
            <person name="Kawachi M."/>
            <person name="Toyoda A."/>
            <person name="Nozaki H."/>
        </authorList>
    </citation>
    <scope>NUCLEOTIDE SEQUENCE [LARGE SCALE GENOMIC DNA]</scope>
    <source>
        <strain evidence="6 7">NIES-4017</strain>
    </source>
</reference>
<dbReference type="Pfam" id="PF07714">
    <property type="entry name" value="PK_Tyr_Ser-Thr"/>
    <property type="match status" value="2"/>
</dbReference>
<keyword evidence="1" id="KW-0067">ATP-binding</keyword>
<organism evidence="6 7">
    <name type="scientific">Astrephomene gubernaculifera</name>
    <dbReference type="NCBI Taxonomy" id="47775"/>
    <lineage>
        <taxon>Eukaryota</taxon>
        <taxon>Viridiplantae</taxon>
        <taxon>Chlorophyta</taxon>
        <taxon>core chlorophytes</taxon>
        <taxon>Chlorophyceae</taxon>
        <taxon>CS clade</taxon>
        <taxon>Chlamydomonadales</taxon>
        <taxon>Astrephomenaceae</taxon>
        <taxon>Astrephomene</taxon>
    </lineage>
</organism>
<name>A0AAD3E3I8_9CHLO</name>
<keyword evidence="7" id="KW-1185">Reference proteome</keyword>
<dbReference type="Gene3D" id="3.30.200.20">
    <property type="entry name" value="Phosphorylase Kinase, domain 1"/>
    <property type="match status" value="1"/>
</dbReference>
<proteinExistence type="predicted"/>
<keyword evidence="3" id="KW-0472">Membrane</keyword>
<evidence type="ECO:0000256" key="2">
    <source>
        <dbReference type="SAM" id="MobiDB-lite"/>
    </source>
</evidence>
<dbReference type="Gene3D" id="1.10.510.10">
    <property type="entry name" value="Transferase(Phosphotransferase) domain 1"/>
    <property type="match status" value="2"/>
</dbReference>
<keyword evidence="1" id="KW-0547">Nucleotide-binding</keyword>
<feature type="region of interest" description="Disordered" evidence="2">
    <location>
        <begin position="1207"/>
        <end position="1253"/>
    </location>
</feature>
<sequence length="1927" mass="193932">MANIAGGHLALLCTLAWFAWVCAVVNGTNTTGSQCSSIDTVFEFAVKTSSDAPPSAVSLGAGCSMLLRDDYVCTPINRPLTVEGEANGSSTWNNQFDLYQFSIDSGVSVTLRNLVLSNTLVLTGGFVNLQPALFHMRDGSRLVLQNVTMQTLCSTIQFYLNAATFPRGQLTVFTDGDSLQPSLFISNLTRLGVTLQSVTLTCDPSTALPDTVNLRVHTAPILTAFVSAANGLGLPSNISLMDNITLPYVASYDTDSPDPRVSVITVDTAIDGFNLNSTDGTTSVSYVDANYTASWMYVQPPARLTLRRLVLTRLRQSAWSPGVMNGVLAGGVSLFMLGYPTSVSGSLQQPIRILQNVTLVLPQYEISQMSYWCVMVNIMTPAFTHVAGFLRAILYVSDCDVLDGSRLLFRRVHTTTSSFTRTLLTSQAPPGVPPDPTTQPPSGTAGYPHVTPPLHLVSSGAEWANAVAPVLPEDLQGNSSSLGNSSSSSTTASQLPVLVLVNGTVALTSEDMRGPDGGPRVLRRSVLVTATRRGCGESQDCPVPVLDLGSLLGSLRIEGSNTTLAFEGITLRNVSLVLPPESANVADFFVFDRSSTRVSFGSVNMQLTAARFASLYDSLASSPWGTSPGGVELYFMNTSLIQVASYQGYGVRCSWVNFTMLPGESLPASISGSPTTAARGAGQRSTVIGACVGSVGGGLLLAALLFVLLSLRRRRQQRQQRTLQEKHELGNVLPRSGSSPGSRSGSGCSTQELKAPSAGMALGNRRGGGCCGVAAAAATAGAAAHDEDGSGSSSSSSRIVNALAGTAPMAHSATTEAAAAAVGAKAEQAVGEAPCAPVAVAATVGAGAGSGMEDAAAGAGPGAGASGNGGGCCMGSLSNEVGRPPITAAAAVAGADAEAPTGNGSSGPAALGTTAVAAAAAGGGAVGRSGEGTFVGCGCTGCAPTSPAYATTYAGFGAVVAASSDVASPHPVVYMSCQCPCARAVAPRTALPGSSYSAGAGGCSNNAGGFGELSGHGASPGLPVLVPTVQGLVASLPPVPPRGPDTVIAARADAPGLGISSGNSNDSSCRSGIAATAATAPVTAAATAEAARSIARTMSAGRHALSSTGLVDGGFVSGSGSGSYRLGGHSPRRLCKPWRRMSAMTTRQATLLSGAIVSTGGDSALGTAAAKSSGLGLGGAGVMPGAHLQQAGILAAPELERLAAPMQGSDRGDWQGSQSSMHRTATFGRNSTNTDVNSSSCSPVVSHSPVPKVSEPVSEVQRLISELSTHGSDQLVILEPIGQGGYGTVYRGVWRNLDVAVKTVLFQDRAAAAAAAAVPTHASALRCTPTPTPGAAALPQSQAAARKASFVESYEECAGQQLGPGQPASATDAALCSPTHCSPSQQQQAATRSSGLFKLFLGNGTNNGSNCGGGAGAPAASHPPPSLVASQQRAVLEAAVSCSVTHPNVVATYHYDITPIRPAAAVCSGGLQVSDWNQCCSVGVGGGGVGAAVAGGVVSDWKLYLVQEFCDGGSLAGALDHRTFHDAAGMPNLALVLCVLADVARGMAHIHSRNIVHGDLNPTNILLRTASGSAGGIPTLRSRGPQGASSTAPAVSAAAAASGGGSIGTAVGAGGAAKGASLRHELGVSLVAKVGDFGLCGMLTPGKRHISNAQRGTPFYTAPETVANGTLTKASDVYSFGVMTWEIYTGRPPFRHIPDEGFVRDDSFPRLPPHVPPTLTNLTAACLSTSPESRPTFDQILDRLISLQSKLAVSLQQRLSRLVASHQGVLSAGFPPQPVSVPAAGTCSPCAAGPAVSHAESVDPAVSAAVEAPPAAVAASASTSNPDAAAVAANGGGAVNILDTCMQGGLGAACAVPPLAAVVVGAGSLTTGAAGAAGNALISGSSSMASLFGMQHSGVGFVNVGHQSGVQPAMPLFGGPGRSLGVE</sequence>
<feature type="domain" description="Protein kinase" evidence="5">
    <location>
        <begin position="1275"/>
        <end position="1751"/>
    </location>
</feature>
<dbReference type="GO" id="GO:0004674">
    <property type="term" value="F:protein serine/threonine kinase activity"/>
    <property type="evidence" value="ECO:0007669"/>
    <property type="project" value="TreeGrafter"/>
</dbReference>
<feature type="region of interest" description="Disordered" evidence="2">
    <location>
        <begin position="424"/>
        <end position="451"/>
    </location>
</feature>
<dbReference type="PANTHER" id="PTHR44329:SF214">
    <property type="entry name" value="PROTEIN KINASE DOMAIN-CONTAINING PROTEIN"/>
    <property type="match status" value="1"/>
</dbReference>
<evidence type="ECO:0000259" key="5">
    <source>
        <dbReference type="PROSITE" id="PS50011"/>
    </source>
</evidence>
<protein>
    <recommendedName>
        <fullName evidence="5">Protein kinase domain-containing protein</fullName>
    </recommendedName>
</protein>
<evidence type="ECO:0000256" key="1">
    <source>
        <dbReference type="PROSITE-ProRule" id="PRU10141"/>
    </source>
</evidence>
<feature type="region of interest" description="Disordered" evidence="2">
    <location>
        <begin position="719"/>
        <end position="752"/>
    </location>
</feature>
<gene>
    <name evidence="6" type="ORF">Agub_g15668</name>
</gene>
<evidence type="ECO:0000313" key="6">
    <source>
        <dbReference type="EMBL" id="GFR52979.1"/>
    </source>
</evidence>
<dbReference type="PANTHER" id="PTHR44329">
    <property type="entry name" value="SERINE/THREONINE-PROTEIN KINASE TNNI3K-RELATED"/>
    <property type="match status" value="1"/>
</dbReference>
<feature type="compositionally biased region" description="Low complexity" evidence="2">
    <location>
        <begin position="1236"/>
        <end position="1253"/>
    </location>
</feature>
<feature type="transmembrane region" description="Helical" evidence="3">
    <location>
        <begin position="687"/>
        <end position="711"/>
    </location>
</feature>
<dbReference type="InterPro" id="IPR001245">
    <property type="entry name" value="Ser-Thr/Tyr_kinase_cat_dom"/>
</dbReference>
<keyword evidence="4" id="KW-0732">Signal</keyword>
<feature type="binding site" evidence="1">
    <location>
        <position position="1302"/>
    </location>
    <ligand>
        <name>ATP</name>
        <dbReference type="ChEBI" id="CHEBI:30616"/>
    </ligand>
</feature>
<dbReference type="InterPro" id="IPR011009">
    <property type="entry name" value="Kinase-like_dom_sf"/>
</dbReference>
<dbReference type="InterPro" id="IPR051681">
    <property type="entry name" value="Ser/Thr_Kinases-Pseudokinases"/>
</dbReference>
<feature type="compositionally biased region" description="Low complexity" evidence="2">
    <location>
        <begin position="734"/>
        <end position="747"/>
    </location>
</feature>
<dbReference type="PROSITE" id="PS00107">
    <property type="entry name" value="PROTEIN_KINASE_ATP"/>
    <property type="match status" value="1"/>
</dbReference>
<keyword evidence="3" id="KW-0812">Transmembrane</keyword>
<evidence type="ECO:0000256" key="3">
    <source>
        <dbReference type="SAM" id="Phobius"/>
    </source>
</evidence>
<keyword evidence="3" id="KW-1133">Transmembrane helix</keyword>
<feature type="chain" id="PRO_5042255777" description="Protein kinase domain-containing protein" evidence="4">
    <location>
        <begin position="28"/>
        <end position="1927"/>
    </location>
</feature>
<evidence type="ECO:0000256" key="4">
    <source>
        <dbReference type="SAM" id="SignalP"/>
    </source>
</evidence>
<comment type="caution">
    <text evidence="6">The sequence shown here is derived from an EMBL/GenBank/DDBJ whole genome shotgun (WGS) entry which is preliminary data.</text>
</comment>
<dbReference type="InterPro" id="IPR017441">
    <property type="entry name" value="Protein_kinase_ATP_BS"/>
</dbReference>
<dbReference type="Proteomes" id="UP001054857">
    <property type="component" value="Unassembled WGS sequence"/>
</dbReference>
<dbReference type="InterPro" id="IPR000719">
    <property type="entry name" value="Prot_kinase_dom"/>
</dbReference>
<feature type="compositionally biased region" description="Polar residues" evidence="2">
    <location>
        <begin position="1215"/>
        <end position="1235"/>
    </location>
</feature>
<dbReference type="EMBL" id="BMAR01000081">
    <property type="protein sequence ID" value="GFR52979.1"/>
    <property type="molecule type" value="Genomic_DNA"/>
</dbReference>
<feature type="compositionally biased region" description="Pro residues" evidence="2">
    <location>
        <begin position="430"/>
        <end position="439"/>
    </location>
</feature>
<accession>A0AAD3E3I8</accession>
<evidence type="ECO:0000313" key="7">
    <source>
        <dbReference type="Proteomes" id="UP001054857"/>
    </source>
</evidence>
<feature type="signal peptide" evidence="4">
    <location>
        <begin position="1"/>
        <end position="27"/>
    </location>
</feature>
<dbReference type="PROSITE" id="PS50011">
    <property type="entry name" value="PROTEIN_KINASE_DOM"/>
    <property type="match status" value="1"/>
</dbReference>
<dbReference type="GO" id="GO:0005524">
    <property type="term" value="F:ATP binding"/>
    <property type="evidence" value="ECO:0007669"/>
    <property type="project" value="UniProtKB-UniRule"/>
</dbReference>